<dbReference type="GO" id="GO:0005313">
    <property type="term" value="F:L-glutamate transmembrane transporter activity"/>
    <property type="evidence" value="ECO:0007669"/>
    <property type="project" value="TreeGrafter"/>
</dbReference>
<evidence type="ECO:0000256" key="4">
    <source>
        <dbReference type="ARBA" id="ARBA00022692"/>
    </source>
</evidence>
<dbReference type="GO" id="GO:0015175">
    <property type="term" value="F:neutral L-amino acid transmembrane transporter activity"/>
    <property type="evidence" value="ECO:0007669"/>
    <property type="project" value="TreeGrafter"/>
</dbReference>
<comment type="similarity">
    <text evidence="2 7">Belongs to the dicarboxylate/amino acid:cation symporter (DAACS) (TC 2.A.23) family.</text>
</comment>
<dbReference type="SUPFAM" id="SSF118215">
    <property type="entry name" value="Proton glutamate symport protein"/>
    <property type="match status" value="1"/>
</dbReference>
<evidence type="ECO:0000256" key="5">
    <source>
        <dbReference type="ARBA" id="ARBA00022989"/>
    </source>
</evidence>
<name>A0A915A7K1_PARUN</name>
<dbReference type="Proteomes" id="UP000887569">
    <property type="component" value="Unplaced"/>
</dbReference>
<protein>
    <recommendedName>
        <fullName evidence="7">Amino acid transporter</fullName>
    </recommendedName>
</protein>
<dbReference type="Gene3D" id="1.10.3860.10">
    <property type="entry name" value="Sodium:dicarboxylate symporter"/>
    <property type="match status" value="1"/>
</dbReference>
<evidence type="ECO:0000256" key="6">
    <source>
        <dbReference type="ARBA" id="ARBA00023136"/>
    </source>
</evidence>
<dbReference type="InterPro" id="IPR050746">
    <property type="entry name" value="DAACS"/>
</dbReference>
<keyword evidence="8" id="KW-1185">Reference proteome</keyword>
<dbReference type="PANTHER" id="PTHR11958">
    <property type="entry name" value="SODIUM/DICARBOXYLATE SYMPORTER-RELATED"/>
    <property type="match status" value="1"/>
</dbReference>
<accession>A0A915A7K1</accession>
<sequence length="125" mass="13776">MNVIGIITMSIICGIILGKMRQKGESLVNILTAVDQVTMKIISLIMWYSPIGIASLITGKLVEVADVRDTLSALGSFMITVLVGLFIQMFVIQPLIYLLLTRKNPLTFMKGLVQVWVTAFVTSSR</sequence>
<dbReference type="AlphaFoldDB" id="A0A915A7K1"/>
<dbReference type="GO" id="GO:0005886">
    <property type="term" value="C:plasma membrane"/>
    <property type="evidence" value="ECO:0007669"/>
    <property type="project" value="TreeGrafter"/>
</dbReference>
<dbReference type="InterPro" id="IPR001991">
    <property type="entry name" value="Na-dicarboxylate_symporter"/>
</dbReference>
<reference evidence="9" key="1">
    <citation type="submission" date="2022-11" db="UniProtKB">
        <authorList>
            <consortium name="WormBaseParasite"/>
        </authorList>
    </citation>
    <scope>IDENTIFICATION</scope>
</reference>
<dbReference type="InterPro" id="IPR036458">
    <property type="entry name" value="Na:dicarbo_symporter_sf"/>
</dbReference>
<keyword evidence="4 7" id="KW-0812">Transmembrane</keyword>
<keyword evidence="6 7" id="KW-0472">Membrane</keyword>
<evidence type="ECO:0000256" key="7">
    <source>
        <dbReference type="RuleBase" id="RU361216"/>
    </source>
</evidence>
<comment type="subcellular location">
    <subcellularLocation>
        <location evidence="1 7">Membrane</location>
        <topology evidence="1 7">Multi-pass membrane protein</topology>
    </subcellularLocation>
</comment>
<feature type="transmembrane region" description="Helical" evidence="7">
    <location>
        <begin position="41"/>
        <end position="62"/>
    </location>
</feature>
<evidence type="ECO:0000313" key="8">
    <source>
        <dbReference type="Proteomes" id="UP000887569"/>
    </source>
</evidence>
<feature type="transmembrane region" description="Helical" evidence="7">
    <location>
        <begin position="74"/>
        <end position="100"/>
    </location>
</feature>
<dbReference type="GO" id="GO:0015501">
    <property type="term" value="F:glutamate:sodium symporter activity"/>
    <property type="evidence" value="ECO:0007669"/>
    <property type="project" value="TreeGrafter"/>
</dbReference>
<comment type="caution">
    <text evidence="7">Lacks conserved residue(s) required for the propagation of feature annotation.</text>
</comment>
<evidence type="ECO:0000256" key="3">
    <source>
        <dbReference type="ARBA" id="ARBA00022448"/>
    </source>
</evidence>
<dbReference type="WBParaSite" id="PgE302_g001_t01">
    <property type="protein sequence ID" value="PgE302_g001_t01"/>
    <property type="gene ID" value="PgE302_g001"/>
</dbReference>
<evidence type="ECO:0000256" key="1">
    <source>
        <dbReference type="ARBA" id="ARBA00004141"/>
    </source>
</evidence>
<evidence type="ECO:0000256" key="2">
    <source>
        <dbReference type="ARBA" id="ARBA00006148"/>
    </source>
</evidence>
<keyword evidence="7" id="KW-0769">Symport</keyword>
<organism evidence="8 9">
    <name type="scientific">Parascaris univalens</name>
    <name type="common">Nematode worm</name>
    <dbReference type="NCBI Taxonomy" id="6257"/>
    <lineage>
        <taxon>Eukaryota</taxon>
        <taxon>Metazoa</taxon>
        <taxon>Ecdysozoa</taxon>
        <taxon>Nematoda</taxon>
        <taxon>Chromadorea</taxon>
        <taxon>Rhabditida</taxon>
        <taxon>Spirurina</taxon>
        <taxon>Ascaridomorpha</taxon>
        <taxon>Ascaridoidea</taxon>
        <taxon>Ascarididae</taxon>
        <taxon>Parascaris</taxon>
    </lineage>
</organism>
<proteinExistence type="inferred from homology"/>
<keyword evidence="5 7" id="KW-1133">Transmembrane helix</keyword>
<dbReference type="Pfam" id="PF00375">
    <property type="entry name" value="SDF"/>
    <property type="match status" value="1"/>
</dbReference>
<keyword evidence="3 7" id="KW-0813">Transport</keyword>
<evidence type="ECO:0000313" key="9">
    <source>
        <dbReference type="WBParaSite" id="PgE302_g001_t01"/>
    </source>
</evidence>
<dbReference type="PANTHER" id="PTHR11958:SF63">
    <property type="entry name" value="AMINO ACID TRANSPORTER"/>
    <property type="match status" value="1"/>
</dbReference>